<accession>A0A5A5TH41</accession>
<feature type="transmembrane region" description="Helical" evidence="7">
    <location>
        <begin position="248"/>
        <end position="265"/>
    </location>
</feature>
<organism evidence="9 10">
    <name type="scientific">Dictyobacter arantiisoli</name>
    <dbReference type="NCBI Taxonomy" id="2014874"/>
    <lineage>
        <taxon>Bacteria</taxon>
        <taxon>Bacillati</taxon>
        <taxon>Chloroflexota</taxon>
        <taxon>Ktedonobacteria</taxon>
        <taxon>Ktedonobacterales</taxon>
        <taxon>Dictyobacteraceae</taxon>
        <taxon>Dictyobacter</taxon>
    </lineage>
</organism>
<dbReference type="InterPro" id="IPR025966">
    <property type="entry name" value="OppC_N"/>
</dbReference>
<comment type="subcellular location">
    <subcellularLocation>
        <location evidence="1 7">Cell membrane</location>
        <topology evidence="1 7">Multi-pass membrane protein</topology>
    </subcellularLocation>
</comment>
<feature type="transmembrane region" description="Helical" evidence="7">
    <location>
        <begin position="44"/>
        <end position="65"/>
    </location>
</feature>
<keyword evidence="5 7" id="KW-1133">Transmembrane helix</keyword>
<dbReference type="EMBL" id="BIXY01000079">
    <property type="protein sequence ID" value="GCF10687.1"/>
    <property type="molecule type" value="Genomic_DNA"/>
</dbReference>
<evidence type="ECO:0000313" key="9">
    <source>
        <dbReference type="EMBL" id="GCF10687.1"/>
    </source>
</evidence>
<gene>
    <name evidence="9" type="ORF">KDI_42510</name>
</gene>
<dbReference type="Pfam" id="PF00528">
    <property type="entry name" value="BPD_transp_1"/>
    <property type="match status" value="1"/>
</dbReference>
<dbReference type="Proteomes" id="UP000322530">
    <property type="component" value="Unassembled WGS sequence"/>
</dbReference>
<dbReference type="InterPro" id="IPR035906">
    <property type="entry name" value="MetI-like_sf"/>
</dbReference>
<reference evidence="9 10" key="1">
    <citation type="submission" date="2019-01" db="EMBL/GenBank/DDBJ databases">
        <title>Draft genome sequence of Dictyobacter sp. Uno17.</title>
        <authorList>
            <person name="Wang C.M."/>
            <person name="Zheng Y."/>
            <person name="Sakai Y."/>
            <person name="Abe K."/>
            <person name="Yokota A."/>
            <person name="Yabe S."/>
        </authorList>
    </citation>
    <scope>NUCLEOTIDE SEQUENCE [LARGE SCALE GENOMIC DNA]</scope>
    <source>
        <strain evidence="9 10">Uno17</strain>
    </source>
</reference>
<comment type="similarity">
    <text evidence="7">Belongs to the binding-protein-dependent transport system permease family.</text>
</comment>
<evidence type="ECO:0000256" key="2">
    <source>
        <dbReference type="ARBA" id="ARBA00022448"/>
    </source>
</evidence>
<dbReference type="GO" id="GO:0005886">
    <property type="term" value="C:plasma membrane"/>
    <property type="evidence" value="ECO:0007669"/>
    <property type="project" value="UniProtKB-SubCell"/>
</dbReference>
<dbReference type="CDD" id="cd06261">
    <property type="entry name" value="TM_PBP2"/>
    <property type="match status" value="1"/>
</dbReference>
<dbReference type="PROSITE" id="PS50928">
    <property type="entry name" value="ABC_TM1"/>
    <property type="match status" value="1"/>
</dbReference>
<dbReference type="Gene3D" id="1.10.3720.10">
    <property type="entry name" value="MetI-like"/>
    <property type="match status" value="1"/>
</dbReference>
<dbReference type="PANTHER" id="PTHR43386">
    <property type="entry name" value="OLIGOPEPTIDE TRANSPORT SYSTEM PERMEASE PROTEIN APPC"/>
    <property type="match status" value="1"/>
</dbReference>
<dbReference type="PANTHER" id="PTHR43386:SF23">
    <property type="entry name" value="ABC TRANSPORTER"/>
    <property type="match status" value="1"/>
</dbReference>
<evidence type="ECO:0000256" key="7">
    <source>
        <dbReference type="RuleBase" id="RU363032"/>
    </source>
</evidence>
<feature type="domain" description="ABC transmembrane type-1" evidence="8">
    <location>
        <begin position="106"/>
        <end position="296"/>
    </location>
</feature>
<keyword evidence="6 7" id="KW-0472">Membrane</keyword>
<dbReference type="InterPro" id="IPR000515">
    <property type="entry name" value="MetI-like"/>
</dbReference>
<dbReference type="OrthoDB" id="9776213at2"/>
<keyword evidence="4 7" id="KW-0812">Transmembrane</keyword>
<evidence type="ECO:0000256" key="4">
    <source>
        <dbReference type="ARBA" id="ARBA00022692"/>
    </source>
</evidence>
<sequence>MDASKQAHSSQEDFEIPAELTPALQARRRSQKRIIFDRFMRNKVATAGALFLLFLILCCLFGPLIPGHTTPDAVGVTAPFAGSSLADPFGTDNLGRDTLARAMVGGRISLLVALSSMLISIVLGIIIGAFAGYYGGWLDNILMRLTDTILTIPLYLLLFVLSATFANGTPISVIFLIAIFGWTKAARLVRGEFLALKEREFVQAAATIGARDLRMMFYHILPNAAGPIIVNATLLIGSNIILESVLSFFGFGVSIPVASWGSMINQGRDYFDAAPRLLLIPGILIFLTVLSCNLVGDGLRDALDPQMTER</sequence>
<evidence type="ECO:0000256" key="1">
    <source>
        <dbReference type="ARBA" id="ARBA00004651"/>
    </source>
</evidence>
<evidence type="ECO:0000259" key="8">
    <source>
        <dbReference type="PROSITE" id="PS50928"/>
    </source>
</evidence>
<keyword evidence="3" id="KW-1003">Cell membrane</keyword>
<feature type="transmembrane region" description="Helical" evidence="7">
    <location>
        <begin position="108"/>
        <end position="133"/>
    </location>
</feature>
<feature type="transmembrane region" description="Helical" evidence="7">
    <location>
        <begin position="220"/>
        <end position="242"/>
    </location>
</feature>
<dbReference type="InterPro" id="IPR050366">
    <property type="entry name" value="BP-dependent_transpt_permease"/>
</dbReference>
<evidence type="ECO:0000256" key="6">
    <source>
        <dbReference type="ARBA" id="ARBA00023136"/>
    </source>
</evidence>
<evidence type="ECO:0000313" key="10">
    <source>
        <dbReference type="Proteomes" id="UP000322530"/>
    </source>
</evidence>
<comment type="caution">
    <text evidence="9">The sequence shown here is derived from an EMBL/GenBank/DDBJ whole genome shotgun (WGS) entry which is preliminary data.</text>
</comment>
<feature type="transmembrane region" description="Helical" evidence="7">
    <location>
        <begin position="277"/>
        <end position="296"/>
    </location>
</feature>
<dbReference type="Pfam" id="PF12911">
    <property type="entry name" value="OppC_N"/>
    <property type="match status" value="1"/>
</dbReference>
<dbReference type="GO" id="GO:0055085">
    <property type="term" value="P:transmembrane transport"/>
    <property type="evidence" value="ECO:0007669"/>
    <property type="project" value="InterPro"/>
</dbReference>
<evidence type="ECO:0000256" key="3">
    <source>
        <dbReference type="ARBA" id="ARBA00022475"/>
    </source>
</evidence>
<keyword evidence="2 7" id="KW-0813">Transport</keyword>
<protein>
    <submittedName>
        <fullName evidence="9">Peptide ABC transporter permease</fullName>
    </submittedName>
</protein>
<evidence type="ECO:0000256" key="5">
    <source>
        <dbReference type="ARBA" id="ARBA00022989"/>
    </source>
</evidence>
<proteinExistence type="inferred from homology"/>
<dbReference type="RefSeq" id="WP_149403556.1">
    <property type="nucleotide sequence ID" value="NZ_BIXY01000079.1"/>
</dbReference>
<name>A0A5A5TH41_9CHLR</name>
<dbReference type="SUPFAM" id="SSF161098">
    <property type="entry name" value="MetI-like"/>
    <property type="match status" value="1"/>
</dbReference>
<dbReference type="AlphaFoldDB" id="A0A5A5TH41"/>
<keyword evidence="10" id="KW-1185">Reference proteome</keyword>